<keyword evidence="3" id="KW-0540">Nuclease</keyword>
<dbReference type="EMBL" id="FOJT01000003">
    <property type="protein sequence ID" value="SFA99065.1"/>
    <property type="molecule type" value="Genomic_DNA"/>
</dbReference>
<dbReference type="RefSeq" id="WP_091474982.1">
    <property type="nucleotide sequence ID" value="NZ_FOJT01000003.1"/>
</dbReference>
<accession>A0A1I0XDG4</accession>
<dbReference type="OrthoDB" id="9807770at2"/>
<dbReference type="STRING" id="498292.SAMN05660845_1186"/>
<dbReference type="Proteomes" id="UP000199604">
    <property type="component" value="Unassembled WGS sequence"/>
</dbReference>
<reference evidence="4" key="1">
    <citation type="submission" date="2016-10" db="EMBL/GenBank/DDBJ databases">
        <authorList>
            <person name="Varghese N."/>
            <person name="Submissions S."/>
        </authorList>
    </citation>
    <scope>NUCLEOTIDE SEQUENCE [LARGE SCALE GENOMIC DNA]</scope>
    <source>
        <strain evidence="4">DSM 21789</strain>
    </source>
</reference>
<keyword evidence="3" id="KW-0378">Hydrolase</keyword>
<dbReference type="PANTHER" id="PTHR34477">
    <property type="entry name" value="UPF0213 PROTEIN YHBQ"/>
    <property type="match status" value="1"/>
</dbReference>
<evidence type="ECO:0000256" key="1">
    <source>
        <dbReference type="ARBA" id="ARBA00007435"/>
    </source>
</evidence>
<dbReference type="SUPFAM" id="SSF82771">
    <property type="entry name" value="GIY-YIG endonuclease"/>
    <property type="match status" value="1"/>
</dbReference>
<comment type="similarity">
    <text evidence="1">Belongs to the UPF0213 family.</text>
</comment>
<dbReference type="PANTHER" id="PTHR34477:SF5">
    <property type="entry name" value="BSL5627 PROTEIN"/>
    <property type="match status" value="1"/>
</dbReference>
<dbReference type="SMART" id="SM00465">
    <property type="entry name" value="GIYc"/>
    <property type="match status" value="1"/>
</dbReference>
<dbReference type="GO" id="GO:0004519">
    <property type="term" value="F:endonuclease activity"/>
    <property type="evidence" value="ECO:0007669"/>
    <property type="project" value="UniProtKB-KW"/>
</dbReference>
<dbReference type="CDD" id="cd10448">
    <property type="entry name" value="GIY-YIG_unchar_3"/>
    <property type="match status" value="1"/>
</dbReference>
<feature type="domain" description="GIY-YIG" evidence="2">
    <location>
        <begin position="6"/>
        <end position="83"/>
    </location>
</feature>
<dbReference type="InterPro" id="IPR000305">
    <property type="entry name" value="GIY-YIG_endonuc"/>
</dbReference>
<sequence>MFKTTHQYYIYILASQKNGTLYIGVTNDLERRILEHKQKINEGFTSKYDINMLVYFESFQYINDAILREKRLKKWNRQWKINLIEEENKDWKDLSEDWYN</sequence>
<dbReference type="PROSITE" id="PS50164">
    <property type="entry name" value="GIY_YIG"/>
    <property type="match status" value="1"/>
</dbReference>
<evidence type="ECO:0000259" key="2">
    <source>
        <dbReference type="PROSITE" id="PS50164"/>
    </source>
</evidence>
<evidence type="ECO:0000313" key="4">
    <source>
        <dbReference type="Proteomes" id="UP000199604"/>
    </source>
</evidence>
<dbReference type="Gene3D" id="3.40.1440.10">
    <property type="entry name" value="GIY-YIG endonuclease"/>
    <property type="match status" value="1"/>
</dbReference>
<name>A0A1I0XDG4_9FLAO</name>
<dbReference type="Pfam" id="PF01541">
    <property type="entry name" value="GIY-YIG"/>
    <property type="match status" value="1"/>
</dbReference>
<organism evidence="3 4">
    <name type="scientific">Flavobacterium swingsii</name>
    <dbReference type="NCBI Taxonomy" id="498292"/>
    <lineage>
        <taxon>Bacteria</taxon>
        <taxon>Pseudomonadati</taxon>
        <taxon>Bacteroidota</taxon>
        <taxon>Flavobacteriia</taxon>
        <taxon>Flavobacteriales</taxon>
        <taxon>Flavobacteriaceae</taxon>
        <taxon>Flavobacterium</taxon>
    </lineage>
</organism>
<dbReference type="InterPro" id="IPR035901">
    <property type="entry name" value="GIY-YIG_endonuc_sf"/>
</dbReference>
<keyword evidence="4" id="KW-1185">Reference proteome</keyword>
<gene>
    <name evidence="3" type="ORF">SAMN05660845_1186</name>
</gene>
<dbReference type="InterPro" id="IPR050190">
    <property type="entry name" value="UPF0213_domain"/>
</dbReference>
<proteinExistence type="inferred from homology"/>
<evidence type="ECO:0000313" key="3">
    <source>
        <dbReference type="EMBL" id="SFA99065.1"/>
    </source>
</evidence>
<keyword evidence="3" id="KW-0255">Endonuclease</keyword>
<dbReference type="AlphaFoldDB" id="A0A1I0XDG4"/>
<protein>
    <submittedName>
        <fullName evidence="3">Putative endonuclease</fullName>
    </submittedName>
</protein>